<comment type="caution">
    <text evidence="1">The sequence shown here is derived from an EMBL/GenBank/DDBJ whole genome shotgun (WGS) entry which is preliminary data.</text>
</comment>
<evidence type="ECO:0000313" key="2">
    <source>
        <dbReference type="Proteomes" id="UP001055125"/>
    </source>
</evidence>
<protein>
    <submittedName>
        <fullName evidence="1">Uncharacterized protein</fullName>
    </submittedName>
</protein>
<dbReference type="EMBL" id="BPQP01000022">
    <property type="protein sequence ID" value="GJD94406.1"/>
    <property type="molecule type" value="Genomic_DNA"/>
</dbReference>
<sequence>MSAPSDAAAARLLAELHAARHLARGSRRSEAEARPSLSAAALWAHVRRVPGRPVSLAVERQIRDDPATGRRYRAMLRSQALAHTPLAIAASDGAVVQRRLGSFALEIVPPDAEAMALLLIRGVAEGASAPSLIEAALGAEIVRLELGAPIAGTIVLALDPEVAETALLARLAADPKSEIFLL</sequence>
<evidence type="ECO:0000313" key="1">
    <source>
        <dbReference type="EMBL" id="GJD94406.1"/>
    </source>
</evidence>
<proteinExistence type="predicted"/>
<reference evidence="1" key="2">
    <citation type="submission" date="2021-08" db="EMBL/GenBank/DDBJ databases">
        <authorList>
            <person name="Tani A."/>
            <person name="Ola A."/>
            <person name="Ogura Y."/>
            <person name="Katsura K."/>
            <person name="Hayashi T."/>
        </authorList>
    </citation>
    <scope>NUCLEOTIDE SEQUENCE</scope>
    <source>
        <strain evidence="1">DSM 19015</strain>
    </source>
</reference>
<organism evidence="1 2">
    <name type="scientific">Methylobacterium iners</name>
    <dbReference type="NCBI Taxonomy" id="418707"/>
    <lineage>
        <taxon>Bacteria</taxon>
        <taxon>Pseudomonadati</taxon>
        <taxon>Pseudomonadota</taxon>
        <taxon>Alphaproteobacteria</taxon>
        <taxon>Hyphomicrobiales</taxon>
        <taxon>Methylobacteriaceae</taxon>
        <taxon>Methylobacterium</taxon>
    </lineage>
</organism>
<name>A0ABQ4RV18_9HYPH</name>
<gene>
    <name evidence="1" type="ORF">OCOJLMKI_1608</name>
</gene>
<dbReference type="RefSeq" id="WP_238243581.1">
    <property type="nucleotide sequence ID" value="NZ_BPQP01000022.1"/>
</dbReference>
<accession>A0ABQ4RV18</accession>
<keyword evidence="2" id="KW-1185">Reference proteome</keyword>
<dbReference type="Proteomes" id="UP001055125">
    <property type="component" value="Unassembled WGS sequence"/>
</dbReference>
<reference evidence="1" key="1">
    <citation type="journal article" date="2021" name="Front. Microbiol.">
        <title>Comprehensive Comparative Genomics and Phenotyping of Methylobacterium Species.</title>
        <authorList>
            <person name="Alessa O."/>
            <person name="Ogura Y."/>
            <person name="Fujitani Y."/>
            <person name="Takami H."/>
            <person name="Hayashi T."/>
            <person name="Sahin N."/>
            <person name="Tani A."/>
        </authorList>
    </citation>
    <scope>NUCLEOTIDE SEQUENCE</scope>
    <source>
        <strain evidence="1">DSM 19015</strain>
    </source>
</reference>